<comment type="caution">
    <text evidence="6">The sequence shown here is derived from an EMBL/GenBank/DDBJ whole genome shotgun (WGS) entry which is preliminary data.</text>
</comment>
<dbReference type="Pfam" id="PF03466">
    <property type="entry name" value="LysR_substrate"/>
    <property type="match status" value="1"/>
</dbReference>
<proteinExistence type="inferred from homology"/>
<evidence type="ECO:0000313" key="7">
    <source>
        <dbReference type="Proteomes" id="UP000228621"/>
    </source>
</evidence>
<comment type="similarity">
    <text evidence="1">Belongs to the LysR transcriptional regulatory family.</text>
</comment>
<evidence type="ECO:0000256" key="4">
    <source>
        <dbReference type="ARBA" id="ARBA00023163"/>
    </source>
</evidence>
<dbReference type="EMBL" id="NKHF01000087">
    <property type="protein sequence ID" value="PCK30331.1"/>
    <property type="molecule type" value="Genomic_DNA"/>
</dbReference>
<dbReference type="PRINTS" id="PR00039">
    <property type="entry name" value="HTHLYSR"/>
</dbReference>
<dbReference type="Gene3D" id="1.10.10.10">
    <property type="entry name" value="Winged helix-like DNA-binding domain superfamily/Winged helix DNA-binding domain"/>
    <property type="match status" value="1"/>
</dbReference>
<keyword evidence="2" id="KW-0805">Transcription regulation</keyword>
<evidence type="ECO:0000256" key="2">
    <source>
        <dbReference type="ARBA" id="ARBA00023015"/>
    </source>
</evidence>
<evidence type="ECO:0000313" key="6">
    <source>
        <dbReference type="EMBL" id="PCK30331.1"/>
    </source>
</evidence>
<keyword evidence="3" id="KW-0238">DNA-binding</keyword>
<dbReference type="GO" id="GO:0003700">
    <property type="term" value="F:DNA-binding transcription factor activity"/>
    <property type="evidence" value="ECO:0007669"/>
    <property type="project" value="InterPro"/>
</dbReference>
<dbReference type="Proteomes" id="UP000228621">
    <property type="component" value="Unassembled WGS sequence"/>
</dbReference>
<dbReference type="PANTHER" id="PTHR30126:SF94">
    <property type="entry name" value="LYSR FAMILY TRANSCRIPTIONAL REGULATOR"/>
    <property type="match status" value="1"/>
</dbReference>
<gene>
    <name evidence="6" type="ORF">CEX98_17895</name>
</gene>
<dbReference type="RefSeq" id="WP_099643388.1">
    <property type="nucleotide sequence ID" value="NZ_NKHF01000087.1"/>
</dbReference>
<evidence type="ECO:0000256" key="3">
    <source>
        <dbReference type="ARBA" id="ARBA00023125"/>
    </source>
</evidence>
<dbReference type="InterPro" id="IPR000847">
    <property type="entry name" value="LysR_HTH_N"/>
</dbReference>
<dbReference type="GO" id="GO:0000976">
    <property type="term" value="F:transcription cis-regulatory region binding"/>
    <property type="evidence" value="ECO:0007669"/>
    <property type="project" value="TreeGrafter"/>
</dbReference>
<dbReference type="PROSITE" id="PS50931">
    <property type="entry name" value="HTH_LYSR"/>
    <property type="match status" value="1"/>
</dbReference>
<keyword evidence="7" id="KW-1185">Reference proteome</keyword>
<feature type="domain" description="HTH lysR-type" evidence="5">
    <location>
        <begin position="3"/>
        <end position="60"/>
    </location>
</feature>
<reference evidence="7" key="1">
    <citation type="journal article" date="2019" name="Genome Announc.">
        <title>Draft Genome Sequence of Pseudoalteromonas piscicida Strain 36Y ROTHPW, an Hypersaline Seawater Isolate from the South Coast of Sonora, Mexico.</title>
        <authorList>
            <person name="Sanchez-Diaz R."/>
            <person name="Molina-Garza Z.J."/>
            <person name="Cruz-Suarez L.E."/>
            <person name="Selvin J."/>
            <person name="Kiran G.S."/>
            <person name="Ibarra-Gamez J.C."/>
            <person name="Gomez-Gil B."/>
            <person name="Galaviz-Silva L."/>
        </authorList>
    </citation>
    <scope>NUCLEOTIDE SEQUENCE [LARGE SCALE GENOMIC DNA]</scope>
    <source>
        <strain evidence="7">36Y_RITHPW</strain>
    </source>
</reference>
<keyword evidence="4" id="KW-0804">Transcription</keyword>
<evidence type="ECO:0000259" key="5">
    <source>
        <dbReference type="PROSITE" id="PS50931"/>
    </source>
</evidence>
<name>A0A2A5JM53_PSEO7</name>
<dbReference type="SUPFAM" id="SSF53850">
    <property type="entry name" value="Periplasmic binding protein-like II"/>
    <property type="match status" value="1"/>
</dbReference>
<dbReference type="AlphaFoldDB" id="A0A2A5JM53"/>
<evidence type="ECO:0000256" key="1">
    <source>
        <dbReference type="ARBA" id="ARBA00009437"/>
    </source>
</evidence>
<dbReference type="InterPro" id="IPR005119">
    <property type="entry name" value="LysR_subst-bd"/>
</dbReference>
<dbReference type="Pfam" id="PF00126">
    <property type="entry name" value="HTH_1"/>
    <property type="match status" value="1"/>
</dbReference>
<protein>
    <submittedName>
        <fullName evidence="6">LysR family transcriptional regulator</fullName>
    </submittedName>
</protein>
<dbReference type="PANTHER" id="PTHR30126">
    <property type="entry name" value="HTH-TYPE TRANSCRIPTIONAL REGULATOR"/>
    <property type="match status" value="1"/>
</dbReference>
<dbReference type="InterPro" id="IPR036388">
    <property type="entry name" value="WH-like_DNA-bd_sf"/>
</dbReference>
<dbReference type="SUPFAM" id="SSF46785">
    <property type="entry name" value="Winged helix' DNA-binding domain"/>
    <property type="match status" value="1"/>
</dbReference>
<dbReference type="Gene3D" id="3.40.190.10">
    <property type="entry name" value="Periplasmic binding protein-like II"/>
    <property type="match status" value="2"/>
</dbReference>
<accession>A0A2A5JM53</accession>
<dbReference type="OrthoDB" id="9808620at2"/>
<dbReference type="InterPro" id="IPR036390">
    <property type="entry name" value="WH_DNA-bd_sf"/>
</dbReference>
<sequence length="296" mass="33072">MSISLKQLKVFTVIVQERSITAAAEKLYLTKAAVSMALSELERHLEQPLFDRVNNRLMINPAGELLLPHAHQVLDRCRFLESVFKEKDTLYGELNIGASDTTGNQLLPVMLASFQQQTGHTKQQLFITNTARVCSMLRDYELDVGFVEGTVSGEDLIVTPWFEDEMCIVGAPTCEVQGFAELAQHNSSWLLREQGSGSREYFLAHVASELSTWRTALELNSTAAIINGVAAGLGLACISKYAVAHALEQQSVQLIPSEKRLSRQLWLVTRKDKYQSPLLTRLIDFAATWASNFHCR</sequence>
<organism evidence="6 7">
    <name type="scientific">Pseudoalteromonas piscicida</name>
    <dbReference type="NCBI Taxonomy" id="43662"/>
    <lineage>
        <taxon>Bacteria</taxon>
        <taxon>Pseudomonadati</taxon>
        <taxon>Pseudomonadota</taxon>
        <taxon>Gammaproteobacteria</taxon>
        <taxon>Alteromonadales</taxon>
        <taxon>Pseudoalteromonadaceae</taxon>
        <taxon>Pseudoalteromonas</taxon>
    </lineage>
</organism>